<name>A0A0R3UR14_MESCO</name>
<accession>A0A0R3UR14</accession>
<dbReference type="Proteomes" id="UP000267029">
    <property type="component" value="Unassembled WGS sequence"/>
</dbReference>
<protein>
    <submittedName>
        <fullName evidence="1">Uncharacterized protein</fullName>
    </submittedName>
</protein>
<gene>
    <name evidence="1" type="ORF">MCOS_LOCUS10320</name>
</gene>
<proteinExistence type="predicted"/>
<reference evidence="1 2" key="1">
    <citation type="submission" date="2018-10" db="EMBL/GenBank/DDBJ databases">
        <authorList>
            <consortium name="Pathogen Informatics"/>
        </authorList>
    </citation>
    <scope>NUCLEOTIDE SEQUENCE [LARGE SCALE GENOMIC DNA]</scope>
</reference>
<sequence length="126" mass="13880">MWFTQPAIVGVAFLETEVHRMHGTLSHFLGLLKRQWTSGFRAVKVENRDEENTKGNSVAVTDVGLIVGLMEWDTDDDMIGVGGGMFSVPLSTGRAFLESGRRRHRPNSAISVKCTSGIPRITSHNP</sequence>
<organism evidence="1 2">
    <name type="scientific">Mesocestoides corti</name>
    <name type="common">Flatworm</name>
    <dbReference type="NCBI Taxonomy" id="53468"/>
    <lineage>
        <taxon>Eukaryota</taxon>
        <taxon>Metazoa</taxon>
        <taxon>Spiralia</taxon>
        <taxon>Lophotrochozoa</taxon>
        <taxon>Platyhelminthes</taxon>
        <taxon>Cestoda</taxon>
        <taxon>Eucestoda</taxon>
        <taxon>Cyclophyllidea</taxon>
        <taxon>Mesocestoididae</taxon>
        <taxon>Mesocestoides</taxon>
    </lineage>
</organism>
<evidence type="ECO:0000313" key="2">
    <source>
        <dbReference type="Proteomes" id="UP000267029"/>
    </source>
</evidence>
<evidence type="ECO:0000313" key="1">
    <source>
        <dbReference type="EMBL" id="VDD84317.1"/>
    </source>
</evidence>
<keyword evidence="2" id="KW-1185">Reference proteome</keyword>
<dbReference type="AlphaFoldDB" id="A0A0R3UR14"/>
<dbReference type="EMBL" id="UXSR01006161">
    <property type="protein sequence ID" value="VDD84317.1"/>
    <property type="molecule type" value="Genomic_DNA"/>
</dbReference>